<dbReference type="CDD" id="cd00164">
    <property type="entry name" value="S1_like"/>
    <property type="match status" value="1"/>
</dbReference>
<dbReference type="Proteomes" id="UP000198870">
    <property type="component" value="Unassembled WGS sequence"/>
</dbReference>
<feature type="domain" description="S1 motif" evidence="4">
    <location>
        <begin position="114"/>
        <end position="180"/>
    </location>
</feature>
<dbReference type="GO" id="GO:0006412">
    <property type="term" value="P:translation"/>
    <property type="evidence" value="ECO:0007669"/>
    <property type="project" value="TreeGrafter"/>
</dbReference>
<evidence type="ECO:0000259" key="4">
    <source>
        <dbReference type="PROSITE" id="PS50126"/>
    </source>
</evidence>
<feature type="domain" description="S1 motif" evidence="4">
    <location>
        <begin position="378"/>
        <end position="447"/>
    </location>
</feature>
<dbReference type="PROSITE" id="PS50126">
    <property type="entry name" value="S1"/>
    <property type="match status" value="5"/>
</dbReference>
<dbReference type="STRING" id="419481.SAMN05216233_13033"/>
<gene>
    <name evidence="5" type="ORF">SAMN05216233_13033</name>
</gene>
<dbReference type="EMBL" id="FMUX01000030">
    <property type="protein sequence ID" value="SCY87332.1"/>
    <property type="molecule type" value="Genomic_DNA"/>
</dbReference>
<feature type="domain" description="S1 motif" evidence="4">
    <location>
        <begin position="201"/>
        <end position="274"/>
    </location>
</feature>
<dbReference type="NCBIfam" id="NF010379">
    <property type="entry name" value="PRK13806.1"/>
    <property type="match status" value="1"/>
</dbReference>
<dbReference type="InterPro" id="IPR012340">
    <property type="entry name" value="NA-bd_OB-fold"/>
</dbReference>
<accession>A0A1G5JG42</accession>
<dbReference type="SUPFAM" id="SSF50249">
    <property type="entry name" value="Nucleic acid-binding proteins"/>
    <property type="match status" value="5"/>
</dbReference>
<proteinExistence type="inferred from homology"/>
<dbReference type="GO" id="GO:0022627">
    <property type="term" value="C:cytosolic small ribosomal subunit"/>
    <property type="evidence" value="ECO:0007669"/>
    <property type="project" value="TreeGrafter"/>
</dbReference>
<evidence type="ECO:0000256" key="1">
    <source>
        <dbReference type="ARBA" id="ARBA00006767"/>
    </source>
</evidence>
<dbReference type="GO" id="GO:0003735">
    <property type="term" value="F:structural constituent of ribosome"/>
    <property type="evidence" value="ECO:0007669"/>
    <property type="project" value="TreeGrafter"/>
</dbReference>
<evidence type="ECO:0000313" key="6">
    <source>
        <dbReference type="Proteomes" id="UP000198870"/>
    </source>
</evidence>
<organism evidence="5 6">
    <name type="scientific">Desulfoluna spongiiphila</name>
    <dbReference type="NCBI Taxonomy" id="419481"/>
    <lineage>
        <taxon>Bacteria</taxon>
        <taxon>Pseudomonadati</taxon>
        <taxon>Thermodesulfobacteriota</taxon>
        <taxon>Desulfobacteria</taxon>
        <taxon>Desulfobacterales</taxon>
        <taxon>Desulfolunaceae</taxon>
        <taxon>Desulfoluna</taxon>
    </lineage>
</organism>
<feature type="domain" description="S1 motif" evidence="4">
    <location>
        <begin position="33"/>
        <end position="97"/>
    </location>
</feature>
<keyword evidence="6" id="KW-1185">Reference proteome</keyword>
<dbReference type="AlphaFoldDB" id="A0A1G5JG42"/>
<dbReference type="GO" id="GO:0003729">
    <property type="term" value="F:mRNA binding"/>
    <property type="evidence" value="ECO:0007669"/>
    <property type="project" value="TreeGrafter"/>
</dbReference>
<reference evidence="5 6" key="1">
    <citation type="submission" date="2016-10" db="EMBL/GenBank/DDBJ databases">
        <authorList>
            <person name="de Groot N.N."/>
        </authorList>
    </citation>
    <scope>NUCLEOTIDE SEQUENCE [LARGE SCALE GENOMIC DNA]</scope>
    <source>
        <strain evidence="5 6">AA1</strain>
    </source>
</reference>
<dbReference type="PRINTS" id="PR00681">
    <property type="entry name" value="RIBOSOMALS1"/>
</dbReference>
<evidence type="ECO:0000313" key="5">
    <source>
        <dbReference type="EMBL" id="SCY87332.1"/>
    </source>
</evidence>
<dbReference type="PANTHER" id="PTHR10724">
    <property type="entry name" value="30S RIBOSOMAL PROTEIN S1"/>
    <property type="match status" value="1"/>
</dbReference>
<keyword evidence="2 5" id="KW-0689">Ribosomal protein</keyword>
<dbReference type="Gene3D" id="2.40.50.140">
    <property type="entry name" value="Nucleic acid-binding proteins"/>
    <property type="match status" value="4"/>
</dbReference>
<dbReference type="SMART" id="SM00316">
    <property type="entry name" value="S1"/>
    <property type="match status" value="5"/>
</dbReference>
<sequence length="486" mass="52031">MSDKGDMGIPEEESFEALLDAYGDGLGEELKSGDKVDATVISIGESSVYVNTGTKSDGVVDRMELTDDEGELTVGVGDSVTLYVVSATESEVVLSRQMSGAGTMEMLFDAFSSKTPVEGKVNEQIKGGFSVSLLGKRAFCPVSQIDISFVEKGEEFIGKSFPFLVTRIEGEGKNIVISRRKLLEAELEEVRAAFLEGLSEGDTLEAKVIKLMPYGAFMELHAGVEGMAHISELSWSRVQSCEEAVSVGDTIPVKVLKVDTVEGKNAPRIALSVKQASQDPWELVGDTMRVGEQFSGKVVRLAPFGAFVEVAPGTEGLVHVSEMSYTKRILKPEDAVTQGETVQVVVKAIDLEKKRLSLSMRDAHGDPWQGVALKYPVGSKVAGTVEKKESYGIFVKLEPGVTGLLPKSKLAEAADAAALSSAKPGTEVTLLVDAVDEEKRRITLVSTEAADGASNWKGYTEKPKGKSEAAMGTMGELLMAAMKKKK</sequence>
<dbReference type="PANTHER" id="PTHR10724:SF7">
    <property type="entry name" value="SMALL RIBOSOMAL SUBUNIT PROTEIN BS1C"/>
    <property type="match status" value="1"/>
</dbReference>
<keyword evidence="3" id="KW-0687">Ribonucleoprotein</keyword>
<name>A0A1G5JG42_9BACT</name>
<dbReference type="InterPro" id="IPR035104">
    <property type="entry name" value="Ribosomal_protein_S1-like"/>
</dbReference>
<dbReference type="Pfam" id="PF00575">
    <property type="entry name" value="S1"/>
    <property type="match status" value="4"/>
</dbReference>
<protein>
    <submittedName>
        <fullName evidence="5">SSU ribosomal protein S1P</fullName>
    </submittedName>
</protein>
<comment type="similarity">
    <text evidence="1">Belongs to the bacterial ribosomal protein bS1 family.</text>
</comment>
<feature type="domain" description="S1 motif" evidence="4">
    <location>
        <begin position="291"/>
        <end position="361"/>
    </location>
</feature>
<dbReference type="InterPro" id="IPR050437">
    <property type="entry name" value="Ribos_protein_bS1-like"/>
</dbReference>
<dbReference type="InterPro" id="IPR003029">
    <property type="entry name" value="S1_domain"/>
</dbReference>
<evidence type="ECO:0000256" key="3">
    <source>
        <dbReference type="ARBA" id="ARBA00023274"/>
    </source>
</evidence>
<dbReference type="CDD" id="cd04465">
    <property type="entry name" value="S1_RPS1_repeat_ec2_hs2"/>
    <property type="match status" value="1"/>
</dbReference>
<evidence type="ECO:0000256" key="2">
    <source>
        <dbReference type="ARBA" id="ARBA00022980"/>
    </source>
</evidence>